<protein>
    <submittedName>
        <fullName evidence="2">Uncharacterized protein</fullName>
    </submittedName>
</protein>
<gene>
    <name evidence="2" type="ORF">PM001_LOCUS17639</name>
</gene>
<dbReference type="AlphaFoldDB" id="A0AAV1UHG4"/>
<sequence length="99" mass="10928">MREEILQNRCVPEPNRDGDNTTGSKSDTPDNLHASIPDDDDDDKLEEDDEVLNATELPDAGDVVSERDFESDSAGKQREIVTEVDSISHIIDPVTIDGF</sequence>
<feature type="compositionally biased region" description="Acidic residues" evidence="1">
    <location>
        <begin position="37"/>
        <end position="51"/>
    </location>
</feature>
<feature type="compositionally biased region" description="Basic and acidic residues" evidence="1">
    <location>
        <begin position="64"/>
        <end position="77"/>
    </location>
</feature>
<comment type="caution">
    <text evidence="2">The sequence shown here is derived from an EMBL/GenBank/DDBJ whole genome shotgun (WGS) entry which is preliminary data.</text>
</comment>
<reference evidence="2" key="1">
    <citation type="submission" date="2024-01" db="EMBL/GenBank/DDBJ databases">
        <authorList>
            <person name="Webb A."/>
        </authorList>
    </citation>
    <scope>NUCLEOTIDE SEQUENCE</scope>
    <source>
        <strain evidence="2">Pm1</strain>
    </source>
</reference>
<evidence type="ECO:0000313" key="3">
    <source>
        <dbReference type="Proteomes" id="UP001162060"/>
    </source>
</evidence>
<accession>A0AAV1UHG4</accession>
<name>A0AAV1UHG4_9STRA</name>
<dbReference type="EMBL" id="CAKLBY020000190">
    <property type="protein sequence ID" value="CAK7932489.1"/>
    <property type="molecule type" value="Genomic_DNA"/>
</dbReference>
<proteinExistence type="predicted"/>
<evidence type="ECO:0000256" key="1">
    <source>
        <dbReference type="SAM" id="MobiDB-lite"/>
    </source>
</evidence>
<organism evidence="2 3">
    <name type="scientific">Peronospora matthiolae</name>
    <dbReference type="NCBI Taxonomy" id="2874970"/>
    <lineage>
        <taxon>Eukaryota</taxon>
        <taxon>Sar</taxon>
        <taxon>Stramenopiles</taxon>
        <taxon>Oomycota</taxon>
        <taxon>Peronosporomycetes</taxon>
        <taxon>Peronosporales</taxon>
        <taxon>Peronosporaceae</taxon>
        <taxon>Peronospora</taxon>
    </lineage>
</organism>
<evidence type="ECO:0000313" key="2">
    <source>
        <dbReference type="EMBL" id="CAK7932489.1"/>
    </source>
</evidence>
<feature type="region of interest" description="Disordered" evidence="1">
    <location>
        <begin position="1"/>
        <end position="77"/>
    </location>
</feature>
<dbReference type="Proteomes" id="UP001162060">
    <property type="component" value="Unassembled WGS sequence"/>
</dbReference>